<evidence type="ECO:0000256" key="4">
    <source>
        <dbReference type="ARBA" id="ARBA00013558"/>
    </source>
</evidence>
<dbReference type="InterPro" id="IPR015422">
    <property type="entry name" value="PyrdxlP-dep_Trfase_small"/>
</dbReference>
<dbReference type="Pfam" id="PF00266">
    <property type="entry name" value="Aminotran_5"/>
    <property type="match status" value="1"/>
</dbReference>
<dbReference type="Gene3D" id="1.10.260.50">
    <property type="match status" value="1"/>
</dbReference>
<evidence type="ECO:0000259" key="11">
    <source>
        <dbReference type="Pfam" id="PF00266"/>
    </source>
</evidence>
<evidence type="ECO:0000256" key="3">
    <source>
        <dbReference type="ARBA" id="ARBA00006490"/>
    </source>
</evidence>
<evidence type="ECO:0000256" key="8">
    <source>
        <dbReference type="ARBA" id="ARBA00023004"/>
    </source>
</evidence>
<comment type="catalytic activity">
    <reaction evidence="10">
        <text>(sulfur carrier)-H + L-cysteine = (sulfur carrier)-SH + L-alanine</text>
        <dbReference type="Rhea" id="RHEA:43892"/>
        <dbReference type="Rhea" id="RHEA-COMP:14737"/>
        <dbReference type="Rhea" id="RHEA-COMP:14739"/>
        <dbReference type="ChEBI" id="CHEBI:29917"/>
        <dbReference type="ChEBI" id="CHEBI:35235"/>
        <dbReference type="ChEBI" id="CHEBI:57972"/>
        <dbReference type="ChEBI" id="CHEBI:64428"/>
        <dbReference type="EC" id="2.8.1.7"/>
    </reaction>
</comment>
<evidence type="ECO:0000256" key="1">
    <source>
        <dbReference type="ARBA" id="ARBA00001933"/>
    </source>
</evidence>
<dbReference type="Gene3D" id="3.90.1150.10">
    <property type="entry name" value="Aspartate Aminotransferase, domain 1"/>
    <property type="match status" value="1"/>
</dbReference>
<organism evidence="12 13">
    <name type="scientific">Azospirillum himalayense</name>
    <dbReference type="NCBI Taxonomy" id="654847"/>
    <lineage>
        <taxon>Bacteria</taxon>
        <taxon>Pseudomonadati</taxon>
        <taxon>Pseudomonadota</taxon>
        <taxon>Alphaproteobacteria</taxon>
        <taxon>Rhodospirillales</taxon>
        <taxon>Azospirillaceae</taxon>
        <taxon>Azospirillum</taxon>
    </lineage>
</organism>
<evidence type="ECO:0000313" key="12">
    <source>
        <dbReference type="EMBL" id="MFC5356686.1"/>
    </source>
</evidence>
<dbReference type="RefSeq" id="WP_376996304.1">
    <property type="nucleotide sequence ID" value="NZ_JBHSLC010000035.1"/>
</dbReference>
<gene>
    <name evidence="12" type="ORF">ACFPMG_16870</name>
</gene>
<name>A0ABW0G7P4_9PROT</name>
<keyword evidence="6" id="KW-0479">Metal-binding</keyword>
<feature type="domain" description="Aminotransferase class V" evidence="11">
    <location>
        <begin position="2"/>
        <end position="369"/>
    </location>
</feature>
<dbReference type="PANTHER" id="PTHR11601:SF34">
    <property type="entry name" value="CYSTEINE DESULFURASE"/>
    <property type="match status" value="1"/>
</dbReference>
<evidence type="ECO:0000313" key="13">
    <source>
        <dbReference type="Proteomes" id="UP001596166"/>
    </source>
</evidence>
<evidence type="ECO:0000256" key="9">
    <source>
        <dbReference type="ARBA" id="ARBA00023014"/>
    </source>
</evidence>
<evidence type="ECO:0000256" key="6">
    <source>
        <dbReference type="ARBA" id="ARBA00022723"/>
    </source>
</evidence>
<comment type="caution">
    <text evidence="12">The sequence shown here is derived from an EMBL/GenBank/DDBJ whole genome shotgun (WGS) entry which is preliminary data.</text>
</comment>
<sequence>MIYLDNNATTPLAPEVREAMLPHLFGEFGNPSSPHAAGMAAKRAVGEARARVAALVGAKAADILFTASATEANHTALLGTLRAVAAERPERRHLVTTAIEHPSTLMLAGDLERQGWRVTVLPVDGAGTIALADLRDAVTAETALVSVMWANNETGAIQPVGDAADIAQARGALFHTDAVQAAGRLPIKVDAVNADLLTLSAHKMHGPKGIGALFIRKGVPFAPLIHGHQERHRRGGTENVPAIVGFGVAAGRAEATVAEAGAMAILRDRLERGVLAAWPGSRVNGEGADRLSNTSNIRFADPQGRPLDAEELLMRLDRAGIAVSMGAACASGGNEPSHVLTAMGLTPAEAAASLRFSLSRYSTAEEVESVLNEFPALYARIAA</sequence>
<keyword evidence="7" id="KW-0663">Pyridoxal phosphate</keyword>
<evidence type="ECO:0000256" key="5">
    <source>
        <dbReference type="ARBA" id="ARBA00022679"/>
    </source>
</evidence>
<dbReference type="PANTHER" id="PTHR11601">
    <property type="entry name" value="CYSTEINE DESULFURYLASE FAMILY MEMBER"/>
    <property type="match status" value="1"/>
</dbReference>
<dbReference type="Gene3D" id="3.40.640.10">
    <property type="entry name" value="Type I PLP-dependent aspartate aminotransferase-like (Major domain)"/>
    <property type="match status" value="1"/>
</dbReference>
<keyword evidence="13" id="KW-1185">Reference proteome</keyword>
<comment type="cofactor">
    <cofactor evidence="1">
        <name>pyridoxal 5'-phosphate</name>
        <dbReference type="ChEBI" id="CHEBI:597326"/>
    </cofactor>
</comment>
<evidence type="ECO:0000256" key="7">
    <source>
        <dbReference type="ARBA" id="ARBA00022898"/>
    </source>
</evidence>
<protein>
    <recommendedName>
        <fullName evidence="4">Cysteine desulfurase</fullName>
    </recommendedName>
</protein>
<keyword evidence="5" id="KW-0808">Transferase</keyword>
<dbReference type="Proteomes" id="UP001596166">
    <property type="component" value="Unassembled WGS sequence"/>
</dbReference>
<reference evidence="13" key="1">
    <citation type="journal article" date="2019" name="Int. J. Syst. Evol. Microbiol.">
        <title>The Global Catalogue of Microorganisms (GCM) 10K type strain sequencing project: providing services to taxonomists for standard genome sequencing and annotation.</title>
        <authorList>
            <consortium name="The Broad Institute Genomics Platform"/>
            <consortium name="The Broad Institute Genome Sequencing Center for Infectious Disease"/>
            <person name="Wu L."/>
            <person name="Ma J."/>
        </authorList>
    </citation>
    <scope>NUCLEOTIDE SEQUENCE [LARGE SCALE GENOMIC DNA]</scope>
    <source>
        <strain evidence="13">CCUG 58760</strain>
    </source>
</reference>
<evidence type="ECO:0000256" key="2">
    <source>
        <dbReference type="ARBA" id="ARBA00003120"/>
    </source>
</evidence>
<keyword evidence="8" id="KW-0408">Iron</keyword>
<dbReference type="InterPro" id="IPR015421">
    <property type="entry name" value="PyrdxlP-dep_Trfase_major"/>
</dbReference>
<dbReference type="InterPro" id="IPR000192">
    <property type="entry name" value="Aminotrans_V_dom"/>
</dbReference>
<evidence type="ECO:0000256" key="10">
    <source>
        <dbReference type="ARBA" id="ARBA00050776"/>
    </source>
</evidence>
<proteinExistence type="inferred from homology"/>
<dbReference type="InterPro" id="IPR015424">
    <property type="entry name" value="PyrdxlP-dep_Trfase"/>
</dbReference>
<accession>A0ABW0G7P4</accession>
<dbReference type="InterPro" id="IPR016454">
    <property type="entry name" value="Cysteine_dSase"/>
</dbReference>
<comment type="function">
    <text evidence="2">Catalyzes the removal of elemental sulfur atoms from cysteine to produce alanine. Seems to participate in the biosynthesis of the nitrogenase metalloclusters by providing the inorganic sulfur required for the Fe-S core formation.</text>
</comment>
<comment type="similarity">
    <text evidence="3">Belongs to the class-V pyridoxal-phosphate-dependent aminotransferase family. NifS/IscS subfamily.</text>
</comment>
<dbReference type="SUPFAM" id="SSF53383">
    <property type="entry name" value="PLP-dependent transferases"/>
    <property type="match status" value="1"/>
</dbReference>
<dbReference type="EMBL" id="JBHSLC010000035">
    <property type="protein sequence ID" value="MFC5356686.1"/>
    <property type="molecule type" value="Genomic_DNA"/>
</dbReference>
<keyword evidence="9" id="KW-0411">Iron-sulfur</keyword>
<dbReference type="PIRSF" id="PIRSF005572">
    <property type="entry name" value="NifS"/>
    <property type="match status" value="1"/>
</dbReference>